<accession>A0A269PE70</accession>
<feature type="compositionally biased region" description="Basic and acidic residues" evidence="1">
    <location>
        <begin position="128"/>
        <end position="139"/>
    </location>
</feature>
<keyword evidence="2" id="KW-0472">Membrane</keyword>
<dbReference type="EMBL" id="NQMQ01000018">
    <property type="protein sequence ID" value="PAJ69225.1"/>
    <property type="molecule type" value="Genomic_DNA"/>
</dbReference>
<comment type="caution">
    <text evidence="4">The sequence shown here is derived from an EMBL/GenBank/DDBJ whole genome shotgun (WGS) entry which is preliminary data.</text>
</comment>
<keyword evidence="2" id="KW-1133">Transmembrane helix</keyword>
<dbReference type="Pfam" id="PF11241">
    <property type="entry name" value="DUF3043"/>
    <property type="match status" value="1"/>
</dbReference>
<keyword evidence="3" id="KW-0732">Signal</keyword>
<proteinExistence type="predicted"/>
<feature type="compositionally biased region" description="Basic and acidic residues" evidence="1">
    <location>
        <begin position="179"/>
        <end position="188"/>
    </location>
</feature>
<feature type="transmembrane region" description="Helical" evidence="2">
    <location>
        <begin position="271"/>
        <end position="291"/>
    </location>
</feature>
<feature type="chain" id="PRO_5039121349" description="DUF3043 domain-containing protein" evidence="3">
    <location>
        <begin position="20"/>
        <end position="339"/>
    </location>
</feature>
<dbReference type="InterPro" id="IPR021403">
    <property type="entry name" value="DUF3043"/>
</dbReference>
<feature type="compositionally biased region" description="Basic and acidic residues" evidence="1">
    <location>
        <begin position="154"/>
        <end position="169"/>
    </location>
</feature>
<dbReference type="Proteomes" id="UP000215771">
    <property type="component" value="Unassembled WGS sequence"/>
</dbReference>
<evidence type="ECO:0008006" key="6">
    <source>
        <dbReference type="Google" id="ProtNLM"/>
    </source>
</evidence>
<feature type="signal peptide" evidence="3">
    <location>
        <begin position="1"/>
        <end position="19"/>
    </location>
</feature>
<evidence type="ECO:0000313" key="5">
    <source>
        <dbReference type="Proteomes" id="UP000215771"/>
    </source>
</evidence>
<gene>
    <name evidence="4" type="ORF">CIG21_08635</name>
</gene>
<sequence length="339" mass="37588">MRRDRSVRPSWSSSALAFAAAASVRFTPVAEVGAVIEISPYICCRSLPHHTARAASVSPVGFTHASQRGAVGEYSRQRIAPFRAAPCSLECVKLPWQKSEQQSEQRAEGGSTAISAAEIGGASGGDKGASKSDAHDGPKYPKGYTPPKGRPTPKRHDQEVKRGVVRDPDNMTQAQRAQKNKELKASMSKEEWKAYKKEQRAENRRANKEIQARIDAGDERYLMDRDKGEVRRYVRDWVDARRFFNNYVMPVALVLVVVMFIGTWLPEVSTVLSGLTMLFILAIFVEAFVIGKRVNNAVRAKFPGTTETGFGLGMYAFSRASQPRNWRSPKPQVSIGEKV</sequence>
<organism evidence="4 5">
    <name type="scientific">Corynebacterium hadale</name>
    <dbReference type="NCBI Taxonomy" id="2026255"/>
    <lineage>
        <taxon>Bacteria</taxon>
        <taxon>Bacillati</taxon>
        <taxon>Actinomycetota</taxon>
        <taxon>Actinomycetes</taxon>
        <taxon>Mycobacteriales</taxon>
        <taxon>Corynebacteriaceae</taxon>
        <taxon>Corynebacterium</taxon>
    </lineage>
</organism>
<dbReference type="AlphaFoldDB" id="A0A269PE70"/>
<protein>
    <recommendedName>
        <fullName evidence="6">DUF3043 domain-containing protein</fullName>
    </recommendedName>
</protein>
<evidence type="ECO:0000256" key="1">
    <source>
        <dbReference type="SAM" id="MobiDB-lite"/>
    </source>
</evidence>
<feature type="region of interest" description="Disordered" evidence="1">
    <location>
        <begin position="117"/>
        <end position="188"/>
    </location>
</feature>
<evidence type="ECO:0000256" key="2">
    <source>
        <dbReference type="SAM" id="Phobius"/>
    </source>
</evidence>
<reference evidence="4 5" key="1">
    <citation type="submission" date="2017-08" db="EMBL/GenBank/DDBJ databases">
        <authorList>
            <person name="de Groot N.N."/>
        </authorList>
    </citation>
    <scope>NUCLEOTIDE SEQUENCE [LARGE SCALE GENOMIC DNA]</scope>
    <source>
        <strain evidence="4 5">NBT06-6</strain>
    </source>
</reference>
<keyword evidence="2" id="KW-0812">Transmembrane</keyword>
<feature type="transmembrane region" description="Helical" evidence="2">
    <location>
        <begin position="247"/>
        <end position="265"/>
    </location>
</feature>
<evidence type="ECO:0000256" key="3">
    <source>
        <dbReference type="SAM" id="SignalP"/>
    </source>
</evidence>
<name>A0A269PE70_9CORY</name>
<evidence type="ECO:0000313" key="4">
    <source>
        <dbReference type="EMBL" id="PAJ69225.1"/>
    </source>
</evidence>